<keyword evidence="2" id="KW-0732">Signal</keyword>
<gene>
    <name evidence="3" type="ORF">OS493_002341</name>
</gene>
<evidence type="ECO:0000256" key="2">
    <source>
        <dbReference type="SAM" id="SignalP"/>
    </source>
</evidence>
<feature type="compositionally biased region" description="Basic and acidic residues" evidence="1">
    <location>
        <begin position="42"/>
        <end position="74"/>
    </location>
</feature>
<feature type="region of interest" description="Disordered" evidence="1">
    <location>
        <begin position="40"/>
        <end position="74"/>
    </location>
</feature>
<proteinExistence type="predicted"/>
<evidence type="ECO:0000256" key="1">
    <source>
        <dbReference type="SAM" id="MobiDB-lite"/>
    </source>
</evidence>
<sequence>MKFSTALCFLYLFITLAWLGTNRSAGLHKHHVKQLLNQGAVRGKEQQGNRAVDKDVNNLNHETKKEENNGMDDVKSWKTNQNNSHLQTNNGGNRIPCEGNSCLWSKTNVFSTFKNKKNLSAKLTRHRRRESVYLAKALDMLDHAIPRESGNFATRATSNKPFKQISTGTNTSKENISNTTLVNKPVKTQPGDKRQQWFDDSTSEMRPRFFFNSAPAEYVDQKPPSLRRTEHGAIHLALPAMAGGGPHVPEHFHGIGPFFKGVNNGDHIRKHHTHFPPFPLDLVGNPASHHISGPTPPPPPNLLPQTLPPFPDPPAIPQTLPPFPDSNAIPPGMLGEPMPPLNSQLGVEPPPPPPNVNMMPPPDVPIQLHPPMGAPNGADTMPPDLHMLPPEGIPMQPPPIDLQGMPPPDELSPMGPPHPPLGIEPPPPDIHMLPPPDIPVHPEHPIYGPTGAETDFHMTPPEGIPMSPPTDFQGMPPPEEVPYMSPPHDVQSVPFPVPVPSPPKIEHVPYPVPVPGPPSIQTVMVPVRVPSPTKIQQVAVPVESPPKIQNIPIPYPVAVPSPPRIKHVPYPVAFPVKEPGEIQKIYYPIGVPQPSQIRHVPYPVYIRYPRK</sequence>
<name>A0A9W9YVI8_9CNID</name>
<dbReference type="Proteomes" id="UP001163046">
    <property type="component" value="Unassembled WGS sequence"/>
</dbReference>
<reference evidence="3" key="1">
    <citation type="submission" date="2023-01" db="EMBL/GenBank/DDBJ databases">
        <title>Genome assembly of the deep-sea coral Lophelia pertusa.</title>
        <authorList>
            <person name="Herrera S."/>
            <person name="Cordes E."/>
        </authorList>
    </citation>
    <scope>NUCLEOTIDE SEQUENCE</scope>
    <source>
        <strain evidence="3">USNM1676648</strain>
        <tissue evidence="3">Polyp</tissue>
    </source>
</reference>
<feature type="chain" id="PRO_5040985239" evidence="2">
    <location>
        <begin position="25"/>
        <end position="611"/>
    </location>
</feature>
<dbReference type="AlphaFoldDB" id="A0A9W9YVI8"/>
<feature type="signal peptide" evidence="2">
    <location>
        <begin position="1"/>
        <end position="24"/>
    </location>
</feature>
<comment type="caution">
    <text evidence="3">The sequence shown here is derived from an EMBL/GenBank/DDBJ whole genome shotgun (WGS) entry which is preliminary data.</text>
</comment>
<accession>A0A9W9YVI8</accession>
<protein>
    <submittedName>
        <fullName evidence="3">Uncharacterized protein</fullName>
    </submittedName>
</protein>
<keyword evidence="4" id="KW-1185">Reference proteome</keyword>
<evidence type="ECO:0000313" key="4">
    <source>
        <dbReference type="Proteomes" id="UP001163046"/>
    </source>
</evidence>
<organism evidence="3 4">
    <name type="scientific">Desmophyllum pertusum</name>
    <dbReference type="NCBI Taxonomy" id="174260"/>
    <lineage>
        <taxon>Eukaryota</taxon>
        <taxon>Metazoa</taxon>
        <taxon>Cnidaria</taxon>
        <taxon>Anthozoa</taxon>
        <taxon>Hexacorallia</taxon>
        <taxon>Scleractinia</taxon>
        <taxon>Caryophylliina</taxon>
        <taxon>Caryophylliidae</taxon>
        <taxon>Desmophyllum</taxon>
    </lineage>
</organism>
<evidence type="ECO:0000313" key="3">
    <source>
        <dbReference type="EMBL" id="KAJ7365633.1"/>
    </source>
</evidence>
<dbReference type="EMBL" id="MU827302">
    <property type="protein sequence ID" value="KAJ7365633.1"/>
    <property type="molecule type" value="Genomic_DNA"/>
</dbReference>